<evidence type="ECO:0000256" key="6">
    <source>
        <dbReference type="ARBA" id="ARBA00022723"/>
    </source>
</evidence>
<evidence type="ECO:0000256" key="4">
    <source>
        <dbReference type="ARBA" id="ARBA00022596"/>
    </source>
</evidence>
<evidence type="ECO:0000256" key="3">
    <source>
        <dbReference type="ARBA" id="ARBA00012244"/>
    </source>
</evidence>
<dbReference type="InterPro" id="IPR038571">
    <property type="entry name" value="CO_DH/Ac-CoA_synth_bsu_3_sf"/>
</dbReference>
<feature type="domain" description="CO dehydrogenase/acetyl-CoA synthase complex beta subunit C-terminal" evidence="11">
    <location>
        <begin position="170"/>
        <end position="400"/>
    </location>
</feature>
<dbReference type="Gene3D" id="3.40.1470.10">
    <property type="entry name" value="Bifunctional carbon monoxide dehydrogenase/acetyl-coa synthase(codh/acs), Chain M, domain 5"/>
    <property type="match status" value="1"/>
</dbReference>
<evidence type="ECO:0000259" key="11">
    <source>
        <dbReference type="Pfam" id="PF19436"/>
    </source>
</evidence>
<dbReference type="Gene3D" id="3.30.1650.10">
    <property type="entry name" value="Bifunctional carbon monoxide dehydrogenase/acetyl-coa synthase(codh/acs), Chain M, domain 3"/>
    <property type="match status" value="1"/>
</dbReference>
<dbReference type="GO" id="GO:0006084">
    <property type="term" value="P:acetyl-CoA metabolic process"/>
    <property type="evidence" value="ECO:0007669"/>
    <property type="project" value="InterPro"/>
</dbReference>
<dbReference type="InterPro" id="IPR011254">
    <property type="entry name" value="Prismane-like_sf"/>
</dbReference>
<dbReference type="GO" id="GO:0043884">
    <property type="term" value="F:CO-methylating acetyl-CoA synthase activity"/>
    <property type="evidence" value="ECO:0007669"/>
    <property type="project" value="UniProtKB-EC"/>
</dbReference>
<reference evidence="12" key="1">
    <citation type="journal article" date="2015" name="Proc. Natl. Acad. Sci. U.S.A.">
        <title>Networks of energetic and metabolic interactions define dynamics in microbial communities.</title>
        <authorList>
            <person name="Embree M."/>
            <person name="Liu J.K."/>
            <person name="Al-Bassam M.M."/>
            <person name="Zengler K."/>
        </authorList>
    </citation>
    <scope>NUCLEOTIDE SEQUENCE</scope>
</reference>
<gene>
    <name evidence="12" type="ORF">ASZ90_013170</name>
</gene>
<dbReference type="PANTHER" id="PTHR42281:SF1">
    <property type="entry name" value="ACETYL-COA DECARBONYLASE_SYNTHASE COMPLEX SUBUNIT BETA 1"/>
    <property type="match status" value="1"/>
</dbReference>
<sequence>MTAEVKLDISPMYEGERIRKEDLWVEMGGPKADGFELSIATPMDQIEDGKVNIIGPDLKDIKEGSTIPFGMSFKVGGEKVEKDLESIIERRNHSLLSYISGLMHLNQRYDIWMRLGKSLQKKGVTSWEQIFKPVIELYKAEMPFIEKMEVTVVTDPAKVKEELASAMTIYKARDERAKGLHDEDVDVFYGCTLCQAFAPTSSCVVTPDRPSLCGAITWFDGRAAAKVDPEGPQFPIPKTGLKDAIAGEYESVNEAAAKRSGGEYNIMKLYTFFDAPHTSCGCFETIGFYIPEVDGIGLADRDFKGSAPNGLPFSTMAGQTGGGKQVVGFLGIGILYYFSSKFLQADGGWRRIVWMSKNLKERVKEGIPEEIYSKIATDEDARDISSLKEFLLEVDHPVVEGVVRPVDDKKITEGWKLEEVTDEDKQRVISFIEETGGEFTSSDIRSKLRLSEGQLMQVVEVLQEEGILE</sequence>
<comment type="similarity">
    <text evidence="2">Belongs to the CdhC family.</text>
</comment>
<evidence type="ECO:0000256" key="2">
    <source>
        <dbReference type="ARBA" id="ARBA00006862"/>
    </source>
</evidence>
<dbReference type="AlphaFoldDB" id="A0A0W8F8J5"/>
<keyword evidence="7" id="KW-0408">Iron</keyword>
<accession>A0A0W8F8J5</accession>
<dbReference type="GO" id="GO:0046872">
    <property type="term" value="F:metal ion binding"/>
    <property type="evidence" value="ECO:0007669"/>
    <property type="project" value="UniProtKB-KW"/>
</dbReference>
<keyword evidence="4" id="KW-0533">Nickel</keyword>
<evidence type="ECO:0000313" key="12">
    <source>
        <dbReference type="EMBL" id="KUG17167.1"/>
    </source>
</evidence>
<evidence type="ECO:0000256" key="10">
    <source>
        <dbReference type="ARBA" id="ARBA00025865"/>
    </source>
</evidence>
<comment type="cofactor">
    <cofactor evidence="1">
        <name>[Ni-Fe-S] cluster</name>
        <dbReference type="ChEBI" id="CHEBI:60400"/>
    </cofactor>
</comment>
<name>A0A0W8F8J5_9ZZZZ</name>
<dbReference type="HAMAP" id="MF_01138">
    <property type="entry name" value="CdhC"/>
    <property type="match status" value="1"/>
</dbReference>
<organism evidence="12">
    <name type="scientific">hydrocarbon metagenome</name>
    <dbReference type="NCBI Taxonomy" id="938273"/>
    <lineage>
        <taxon>unclassified sequences</taxon>
        <taxon>metagenomes</taxon>
        <taxon>ecological metagenomes</taxon>
    </lineage>
</organism>
<dbReference type="Pfam" id="PF19436">
    <property type="entry name" value="ACS_CODH_B_C"/>
    <property type="match status" value="1"/>
</dbReference>
<evidence type="ECO:0000256" key="9">
    <source>
        <dbReference type="ARBA" id="ARBA00023315"/>
    </source>
</evidence>
<keyword evidence="9 12" id="KW-0012">Acyltransferase</keyword>
<dbReference type="EC" id="2.3.1.169" evidence="3"/>
<dbReference type="Gene3D" id="3.40.970.20">
    <property type="entry name" value="Carbon monoxide dehydrogenase alpha subunit. Chain D, domain 4"/>
    <property type="match status" value="1"/>
</dbReference>
<dbReference type="EMBL" id="LNQE01001460">
    <property type="protein sequence ID" value="KUG17167.1"/>
    <property type="molecule type" value="Genomic_DNA"/>
</dbReference>
<dbReference type="InterPro" id="IPR045822">
    <property type="entry name" value="ACS_CODH_B_C"/>
</dbReference>
<proteinExistence type="inferred from homology"/>
<evidence type="ECO:0000256" key="5">
    <source>
        <dbReference type="ARBA" id="ARBA00022679"/>
    </source>
</evidence>
<dbReference type="Pfam" id="PF03598">
    <property type="entry name" value="CdhC"/>
    <property type="match status" value="1"/>
</dbReference>
<dbReference type="PANTHER" id="PTHR42281">
    <property type="match status" value="1"/>
</dbReference>
<dbReference type="NCBIfam" id="NF003379">
    <property type="entry name" value="PRK04456.1"/>
    <property type="match status" value="1"/>
</dbReference>
<dbReference type="SUPFAM" id="SSF56821">
    <property type="entry name" value="Prismane protein-like"/>
    <property type="match status" value="1"/>
</dbReference>
<keyword evidence="8" id="KW-0411">Iron-sulfur</keyword>
<evidence type="ECO:0000256" key="8">
    <source>
        <dbReference type="ARBA" id="ARBA00023014"/>
    </source>
</evidence>
<dbReference type="GO" id="GO:0051536">
    <property type="term" value="F:iron-sulfur cluster binding"/>
    <property type="evidence" value="ECO:0007669"/>
    <property type="project" value="UniProtKB-KW"/>
</dbReference>
<protein>
    <recommendedName>
        <fullName evidence="3">CO-methylating acetyl-CoA synthase</fullName>
        <ecNumber evidence="3">2.3.1.169</ecNumber>
    </recommendedName>
</protein>
<evidence type="ECO:0000256" key="7">
    <source>
        <dbReference type="ARBA" id="ARBA00023004"/>
    </source>
</evidence>
<keyword evidence="6" id="KW-0479">Metal-binding</keyword>
<comment type="subunit">
    <text evidence="10">Monomer. The ACDS complex is made up of alpha, epsilon, beta, gamma and delta chains with a probable stoichiometry of (alpha(2)epsilon(2))(4)-beta(8)-(gamma(1)delta(1))(8).</text>
</comment>
<evidence type="ECO:0000256" key="1">
    <source>
        <dbReference type="ARBA" id="ARBA00001925"/>
    </source>
</evidence>
<comment type="caution">
    <text evidence="12">The sequence shown here is derived from an EMBL/GenBank/DDBJ whole genome shotgun (WGS) entry which is preliminary data.</text>
</comment>
<keyword evidence="5 12" id="KW-0808">Transferase</keyword>
<dbReference type="InterPro" id="IPR023432">
    <property type="entry name" value="CO_DH/Ac-CoA_synth_bsu_arc"/>
</dbReference>
<dbReference type="InterPro" id="IPR004461">
    <property type="entry name" value="CO_DH/Ac-CoA_synth_bsu"/>
</dbReference>
<dbReference type="NCBIfam" id="TIGR00316">
    <property type="entry name" value="cdhC"/>
    <property type="match status" value="1"/>
</dbReference>
<dbReference type="GO" id="GO:0043885">
    <property type="term" value="F:anaerobic carbon-monoxide dehydrogenase activity"/>
    <property type="evidence" value="ECO:0007669"/>
    <property type="project" value="InterPro"/>
</dbReference>